<feature type="compositionally biased region" description="Basic and acidic residues" evidence="1">
    <location>
        <begin position="95"/>
        <end position="104"/>
    </location>
</feature>
<organism evidence="2 3">
    <name type="scientific">Marchantia polymorpha subsp. ruderalis</name>
    <dbReference type="NCBI Taxonomy" id="1480154"/>
    <lineage>
        <taxon>Eukaryota</taxon>
        <taxon>Viridiplantae</taxon>
        <taxon>Streptophyta</taxon>
        <taxon>Embryophyta</taxon>
        <taxon>Marchantiophyta</taxon>
        <taxon>Marchantiopsida</taxon>
        <taxon>Marchantiidae</taxon>
        <taxon>Marchantiales</taxon>
        <taxon>Marchantiaceae</taxon>
        <taxon>Marchantia</taxon>
    </lineage>
</organism>
<dbReference type="Proteomes" id="UP000077202">
    <property type="component" value="Unassembled WGS sequence"/>
</dbReference>
<dbReference type="EMBL" id="LVLJ01000631">
    <property type="protein sequence ID" value="OAE33543.1"/>
    <property type="molecule type" value="Genomic_DNA"/>
</dbReference>
<feature type="compositionally biased region" description="Basic and acidic residues" evidence="1">
    <location>
        <begin position="24"/>
        <end position="37"/>
    </location>
</feature>
<reference evidence="2" key="1">
    <citation type="submission" date="2016-03" db="EMBL/GenBank/DDBJ databases">
        <title>Mechanisms controlling the formation of the plant cell surface in tip-growing cells are functionally conserved among land plants.</title>
        <authorList>
            <person name="Honkanen S."/>
            <person name="Jones V.A."/>
            <person name="Morieri G."/>
            <person name="Champion C."/>
            <person name="Hetherington A.J."/>
            <person name="Kelly S."/>
            <person name="Saint-Marcoux D."/>
            <person name="Proust H."/>
            <person name="Prescott H."/>
            <person name="Dolan L."/>
        </authorList>
    </citation>
    <scope>NUCLEOTIDE SEQUENCE [LARGE SCALE GENOMIC DNA]</scope>
    <source>
        <tissue evidence="2">Whole gametophyte</tissue>
    </source>
</reference>
<feature type="compositionally biased region" description="Basic and acidic residues" evidence="1">
    <location>
        <begin position="190"/>
        <end position="202"/>
    </location>
</feature>
<accession>A0A176WLP4</accession>
<sequence>MLGFAFGERSEFRLRRSTFGENMRPQRKDEPTRKWDGEAEQSQQDAVAAPSRSRAIQELSSRPKQKARRLVLPASSADTGRAAEKRNSPSSGEDASARASERTADLPAPKAQTPLEEARRPSGQGRRYAAPTSVPATDRCFASKQVPFDDLTSGQEPSAQEKSGEEPSAQRTFGETPSAKAPSAQNQLEESAKNEGRKEETRVPLAQSPSALADRAEEAGPPEARSPTALDILAGSGAAVAAA</sequence>
<protein>
    <submittedName>
        <fullName evidence="2">Uncharacterized protein</fullName>
    </submittedName>
</protein>
<comment type="caution">
    <text evidence="2">The sequence shown here is derived from an EMBL/GenBank/DDBJ whole genome shotgun (WGS) entry which is preliminary data.</text>
</comment>
<feature type="compositionally biased region" description="Low complexity" evidence="1">
    <location>
        <begin position="234"/>
        <end position="243"/>
    </location>
</feature>
<keyword evidence="3" id="KW-1185">Reference proteome</keyword>
<evidence type="ECO:0000256" key="1">
    <source>
        <dbReference type="SAM" id="MobiDB-lite"/>
    </source>
</evidence>
<dbReference type="AlphaFoldDB" id="A0A176WLP4"/>
<evidence type="ECO:0000313" key="2">
    <source>
        <dbReference type="EMBL" id="OAE33543.1"/>
    </source>
</evidence>
<feature type="region of interest" description="Disordered" evidence="1">
    <location>
        <begin position="15"/>
        <end position="243"/>
    </location>
</feature>
<evidence type="ECO:0000313" key="3">
    <source>
        <dbReference type="Proteomes" id="UP000077202"/>
    </source>
</evidence>
<name>A0A176WLP4_MARPO</name>
<proteinExistence type="predicted"/>
<gene>
    <name evidence="2" type="ORF">AXG93_4032s1000</name>
</gene>
<feature type="compositionally biased region" description="Polar residues" evidence="1">
    <location>
        <begin position="152"/>
        <end position="161"/>
    </location>
</feature>